<gene>
    <name evidence="4" type="ORF">DCAF_LOCUS20869</name>
</gene>
<dbReference type="EMBL" id="CAWUPB010001173">
    <property type="protein sequence ID" value="CAK7348176.1"/>
    <property type="molecule type" value="Genomic_DNA"/>
</dbReference>
<dbReference type="PANTHER" id="PTHR22765">
    <property type="entry name" value="RING FINGER AND PROTEASE ASSOCIATED DOMAIN-CONTAINING"/>
    <property type="match status" value="1"/>
</dbReference>
<sequence length="270" mass="30495">MSSSTNNITQNPWDWNSGYGYDNFYAPNNNRNSRRMPTVPQSRRSAFQARPDANRGGAQNTLRPATEERAMTEPLGLAGYPLSPPPPVQVLILNTGVARQIPAPRLIGQRNLQASASTQSDFSRLTQDERNRALKKLKKEAYNPIPKRISSRLSWYYRDRSNMDVFKERAQGTEDDGKRCAVCLDDFEPKELVMLTPCNHMFHEECIVPWVKSNGQCPVCRFVLCDQARGSAAPTPNIQDFVANDISEGELISVIRAMEEAFIRGNTSRW</sequence>
<dbReference type="InterPro" id="IPR051826">
    <property type="entry name" value="E3_ubiquitin-ligase_domain"/>
</dbReference>
<accession>A0AAV1S9R6</accession>
<organism evidence="4 5">
    <name type="scientific">Dovyalis caffra</name>
    <dbReference type="NCBI Taxonomy" id="77055"/>
    <lineage>
        <taxon>Eukaryota</taxon>
        <taxon>Viridiplantae</taxon>
        <taxon>Streptophyta</taxon>
        <taxon>Embryophyta</taxon>
        <taxon>Tracheophyta</taxon>
        <taxon>Spermatophyta</taxon>
        <taxon>Magnoliopsida</taxon>
        <taxon>eudicotyledons</taxon>
        <taxon>Gunneridae</taxon>
        <taxon>Pentapetalae</taxon>
        <taxon>rosids</taxon>
        <taxon>fabids</taxon>
        <taxon>Malpighiales</taxon>
        <taxon>Salicaceae</taxon>
        <taxon>Flacourtieae</taxon>
        <taxon>Dovyalis</taxon>
    </lineage>
</organism>
<feature type="region of interest" description="Disordered" evidence="2">
    <location>
        <begin position="26"/>
        <end position="66"/>
    </location>
</feature>
<dbReference type="Pfam" id="PF13639">
    <property type="entry name" value="zf-RING_2"/>
    <property type="match status" value="1"/>
</dbReference>
<keyword evidence="1" id="KW-0863">Zinc-finger</keyword>
<reference evidence="4 5" key="1">
    <citation type="submission" date="2024-01" db="EMBL/GenBank/DDBJ databases">
        <authorList>
            <person name="Waweru B."/>
        </authorList>
    </citation>
    <scope>NUCLEOTIDE SEQUENCE [LARGE SCALE GENOMIC DNA]</scope>
</reference>
<protein>
    <recommendedName>
        <fullName evidence="3">RING-type domain-containing protein</fullName>
    </recommendedName>
</protein>
<dbReference type="InterPro" id="IPR001841">
    <property type="entry name" value="Znf_RING"/>
</dbReference>
<dbReference type="FunFam" id="3.30.40.10:FF:000468">
    <property type="entry name" value="RING/U-box superfamily protein"/>
    <property type="match status" value="1"/>
</dbReference>
<evidence type="ECO:0000256" key="2">
    <source>
        <dbReference type="SAM" id="MobiDB-lite"/>
    </source>
</evidence>
<dbReference type="GO" id="GO:0008270">
    <property type="term" value="F:zinc ion binding"/>
    <property type="evidence" value="ECO:0007669"/>
    <property type="project" value="UniProtKB-KW"/>
</dbReference>
<dbReference type="GO" id="GO:0006511">
    <property type="term" value="P:ubiquitin-dependent protein catabolic process"/>
    <property type="evidence" value="ECO:0007669"/>
    <property type="project" value="TreeGrafter"/>
</dbReference>
<dbReference type="Proteomes" id="UP001314170">
    <property type="component" value="Unassembled WGS sequence"/>
</dbReference>
<dbReference type="AlphaFoldDB" id="A0AAV1S9R6"/>
<dbReference type="PROSITE" id="PS50089">
    <property type="entry name" value="ZF_RING_2"/>
    <property type="match status" value="1"/>
</dbReference>
<evidence type="ECO:0000256" key="1">
    <source>
        <dbReference type="PROSITE-ProRule" id="PRU00175"/>
    </source>
</evidence>
<name>A0AAV1S9R6_9ROSI</name>
<dbReference type="SUPFAM" id="SSF57850">
    <property type="entry name" value="RING/U-box"/>
    <property type="match status" value="1"/>
</dbReference>
<feature type="domain" description="RING-type" evidence="3">
    <location>
        <begin position="180"/>
        <end position="221"/>
    </location>
</feature>
<dbReference type="InterPro" id="IPR013083">
    <property type="entry name" value="Znf_RING/FYVE/PHD"/>
</dbReference>
<evidence type="ECO:0000259" key="3">
    <source>
        <dbReference type="PROSITE" id="PS50089"/>
    </source>
</evidence>
<proteinExistence type="predicted"/>
<keyword evidence="1" id="KW-0479">Metal-binding</keyword>
<keyword evidence="5" id="KW-1185">Reference proteome</keyword>
<comment type="caution">
    <text evidence="4">The sequence shown here is derived from an EMBL/GenBank/DDBJ whole genome shotgun (WGS) entry which is preliminary data.</text>
</comment>
<dbReference type="GO" id="GO:0061630">
    <property type="term" value="F:ubiquitin protein ligase activity"/>
    <property type="evidence" value="ECO:0007669"/>
    <property type="project" value="TreeGrafter"/>
</dbReference>
<dbReference type="SMART" id="SM00184">
    <property type="entry name" value="RING"/>
    <property type="match status" value="1"/>
</dbReference>
<keyword evidence="1" id="KW-0862">Zinc</keyword>
<dbReference type="Gene3D" id="3.30.40.10">
    <property type="entry name" value="Zinc/RING finger domain, C3HC4 (zinc finger)"/>
    <property type="match status" value="1"/>
</dbReference>
<evidence type="ECO:0000313" key="5">
    <source>
        <dbReference type="Proteomes" id="UP001314170"/>
    </source>
</evidence>
<dbReference type="PANTHER" id="PTHR22765:SF396">
    <property type="entry name" value="RING_U-BOX SUPERFAMILY PROTEIN"/>
    <property type="match status" value="1"/>
</dbReference>
<evidence type="ECO:0000313" key="4">
    <source>
        <dbReference type="EMBL" id="CAK7348176.1"/>
    </source>
</evidence>